<organism evidence="20 21">
    <name type="scientific">Salvelinus namaycush</name>
    <name type="common">Lake trout</name>
    <name type="synonym">Salmo namaycush</name>
    <dbReference type="NCBI Taxonomy" id="8040"/>
    <lineage>
        <taxon>Eukaryota</taxon>
        <taxon>Metazoa</taxon>
        <taxon>Chordata</taxon>
        <taxon>Craniata</taxon>
        <taxon>Vertebrata</taxon>
        <taxon>Euteleostomi</taxon>
        <taxon>Actinopterygii</taxon>
        <taxon>Neopterygii</taxon>
        <taxon>Teleostei</taxon>
        <taxon>Protacanthopterygii</taxon>
        <taxon>Salmoniformes</taxon>
        <taxon>Salmonidae</taxon>
        <taxon>Salmoninae</taxon>
        <taxon>Salvelinus</taxon>
    </lineage>
</organism>
<evidence type="ECO:0000256" key="2">
    <source>
        <dbReference type="ARBA" id="ARBA00004479"/>
    </source>
</evidence>
<keyword evidence="5" id="KW-0768">Sushi</keyword>
<protein>
    <submittedName>
        <fullName evidence="21">Thyroid peroxidase-like</fullName>
    </submittedName>
</protein>
<keyword evidence="3" id="KW-0245">EGF-like domain</keyword>
<dbReference type="GO" id="GO:0020037">
    <property type="term" value="F:heme binding"/>
    <property type="evidence" value="ECO:0007669"/>
    <property type="project" value="InterPro"/>
</dbReference>
<keyword evidence="12 17" id="KW-0408">Iron</keyword>
<sequence>MCSSQGKVLCLTIDFGSGFTCSESSSKTILWRYKFSQLKGSSDDGKTRVKLLFKNAENKQIEMKLLSLEDLALIADLSGCPPPVLPAFCHNDCLANEYRSISGVCNNRHKPFWGTANSALARWLPAEYEDGERQPKGWNHGQLYNGFQLPPVHEVSKKILQSSSKPMLLDAVYCQMLVDWGQYIDHDISFTPQSTSRAAFLGGLDCLKTCENINPCFPIETFPDDKLSGNRSCVPFFRSSPACFSGNAQAATADIKHALQRQQMNSITSFLDASTVYGHTPYLQSALRDLSNTEGRLAVNSRFTDRSGRPYLPFVPNTPSPCFQDPGDPQGERVDCFLAGDSRVNEVLTLVALHTLWMREHNRIAEALNGLNPHWSSEVIYQEARKIIGALHQIITTRDYVPKIIGKEAFDLYIGPYGGYDPTTEPSASNVFSTAAFRFGHATIPSVLRRLNQSFQEHERFSSLSLHKTFFSPWRLVKEGGLEPVLRGLLGTPATAVTPENLLTEELTERLVVLTVPGGLDLAALNLQRGRDHGLPGYNDWRTFCGLDRIETQDDFREVVKDASVVGKIMDLFRHPDNIDVWLGGLVEEPLSGSRTGPLFSCLIGKQIKMIRDGDRFWWESEGVFTQGQRVELLRHSLSRVICDNSEVKEAPLDPFRFGKYPDGFLLCDNIPSMNLEAWREEPSPASTRSTSPSESNPRDRSRPEITILSAEPLASNTWFPGASGGFPPPPPPAAMIWSSSIPPTIQPPPSYDEVIREKSQVQVQVLPPSFSSSPRHSVSTTTIATQTDTGLEFSAVAHAPNQRGSVARRPPKPPRPSYPYTAKPSHPDDTTSHADDTLIFLEDSPALRTHTQTSRHTVIHTEETRPTAFHYDLLTSVPFSPLTSASGSQTDHWEKSSFVLPPHSTVLTTPSDLPLPHNQPRPRPRTKNNLRPIRREVKVQTLVRLGQTGCEVTENQEVSHQGGKYLQDLLDAFSSDDWGFPDHHSNDEVERDLRGEEEEEEEEDIRARIQAFELQQQQEDHGNHADSDHGDGALLGGGKPESRPRLLVPLSQSSHPYPCFLESSPLNPKDQTTRWGRQKGPPYSVPLQDLQ</sequence>
<evidence type="ECO:0000256" key="10">
    <source>
        <dbReference type="ARBA" id="ARBA00022989"/>
    </source>
</evidence>
<dbReference type="PROSITE" id="PS50292">
    <property type="entry name" value="PEROXIDASE_3"/>
    <property type="match status" value="1"/>
</dbReference>
<keyword evidence="13" id="KW-0472">Membrane</keyword>
<feature type="compositionally biased region" description="Low complexity" evidence="18">
    <location>
        <begin position="684"/>
        <end position="696"/>
    </location>
</feature>
<dbReference type="InterPro" id="IPR029589">
    <property type="entry name" value="TPO"/>
</dbReference>
<dbReference type="GO" id="GO:0004447">
    <property type="term" value="F:iodide peroxidase activity"/>
    <property type="evidence" value="ECO:0007669"/>
    <property type="project" value="InterPro"/>
</dbReference>
<feature type="region of interest" description="Disordered" evidence="18">
    <location>
        <begin position="978"/>
        <end position="1002"/>
    </location>
</feature>
<evidence type="ECO:0000313" key="20">
    <source>
        <dbReference type="Proteomes" id="UP000808372"/>
    </source>
</evidence>
<dbReference type="AlphaFoldDB" id="A0A8U0PBM0"/>
<keyword evidence="7 17" id="KW-0479">Metal-binding</keyword>
<feature type="binding site" description="axial binding residue" evidence="17">
    <location>
        <position position="441"/>
    </location>
    <ligand>
        <name>heme b</name>
        <dbReference type="ChEBI" id="CHEBI:60344"/>
    </ligand>
    <ligandPart>
        <name>Fe</name>
        <dbReference type="ChEBI" id="CHEBI:18248"/>
    </ligandPart>
</feature>
<dbReference type="Gene3D" id="1.10.640.10">
    <property type="entry name" value="Haem peroxidase domain superfamily, animal type"/>
    <property type="match status" value="1"/>
</dbReference>
<evidence type="ECO:0000256" key="1">
    <source>
        <dbReference type="ARBA" id="ARBA00001970"/>
    </source>
</evidence>
<evidence type="ECO:0000256" key="7">
    <source>
        <dbReference type="ARBA" id="ARBA00022723"/>
    </source>
</evidence>
<comment type="similarity">
    <text evidence="16">Belongs to the peroxidase family. XPO subfamily.</text>
</comment>
<evidence type="ECO:0000313" key="21">
    <source>
        <dbReference type="RefSeq" id="XP_038822851.1"/>
    </source>
</evidence>
<evidence type="ECO:0000256" key="5">
    <source>
        <dbReference type="ARBA" id="ARBA00022659"/>
    </source>
</evidence>
<reference evidence="21" key="1">
    <citation type="submission" date="2025-08" db="UniProtKB">
        <authorList>
            <consortium name="RefSeq"/>
        </authorList>
    </citation>
    <scope>IDENTIFICATION</scope>
    <source>
        <tissue evidence="21">White muscle</tissue>
    </source>
</reference>
<dbReference type="Pfam" id="PF03098">
    <property type="entry name" value="An_peroxidase"/>
    <property type="match status" value="1"/>
</dbReference>
<feature type="compositionally biased region" description="Basic and acidic residues" evidence="18">
    <location>
        <begin position="1019"/>
        <end position="1032"/>
    </location>
</feature>
<evidence type="ECO:0000256" key="16">
    <source>
        <dbReference type="ARBA" id="ARBA00061342"/>
    </source>
</evidence>
<dbReference type="Pfam" id="PF23012">
    <property type="entry name" value="Syntrophin_4th"/>
    <property type="match status" value="1"/>
</dbReference>
<keyword evidence="20" id="KW-1185">Reference proteome</keyword>
<evidence type="ECO:0000256" key="12">
    <source>
        <dbReference type="ARBA" id="ARBA00023004"/>
    </source>
</evidence>
<dbReference type="PRINTS" id="PR00457">
    <property type="entry name" value="ANPEROXIDASE"/>
</dbReference>
<keyword evidence="11" id="KW-0560">Oxidoreductase</keyword>
<evidence type="ECO:0000256" key="9">
    <source>
        <dbReference type="ARBA" id="ARBA00022837"/>
    </source>
</evidence>
<evidence type="ECO:0000256" key="15">
    <source>
        <dbReference type="ARBA" id="ARBA00023180"/>
    </source>
</evidence>
<keyword evidence="9" id="KW-0106">Calcium</keyword>
<dbReference type="PANTHER" id="PTHR11475">
    <property type="entry name" value="OXIDASE/PEROXIDASE"/>
    <property type="match status" value="1"/>
</dbReference>
<keyword evidence="10" id="KW-1133">Transmembrane helix</keyword>
<evidence type="ECO:0000256" key="6">
    <source>
        <dbReference type="ARBA" id="ARBA00022692"/>
    </source>
</evidence>
<feature type="compositionally biased region" description="Polar residues" evidence="18">
    <location>
        <begin position="1065"/>
        <end position="1076"/>
    </location>
</feature>
<gene>
    <name evidence="21" type="primary">LOC120022964</name>
</gene>
<evidence type="ECO:0000256" key="13">
    <source>
        <dbReference type="ARBA" id="ARBA00023136"/>
    </source>
</evidence>
<dbReference type="CDD" id="cd09825">
    <property type="entry name" value="thyroid_peroxidase"/>
    <property type="match status" value="1"/>
</dbReference>
<dbReference type="RefSeq" id="XP_038822851.1">
    <property type="nucleotide sequence ID" value="XM_038966923.1"/>
</dbReference>
<dbReference type="InterPro" id="IPR037120">
    <property type="entry name" value="Haem_peroxidase_sf_animal"/>
</dbReference>
<evidence type="ECO:0000256" key="14">
    <source>
        <dbReference type="ARBA" id="ARBA00023157"/>
    </source>
</evidence>
<evidence type="ECO:0000256" key="18">
    <source>
        <dbReference type="SAM" id="MobiDB-lite"/>
    </source>
</evidence>
<keyword evidence="14" id="KW-1015">Disulfide bond</keyword>
<dbReference type="GO" id="GO:0006590">
    <property type="term" value="P:thyroid hormone generation"/>
    <property type="evidence" value="ECO:0007669"/>
    <property type="project" value="InterPro"/>
</dbReference>
<keyword evidence="15" id="KW-0325">Glycoprotein</keyword>
<feature type="region of interest" description="Disordered" evidence="18">
    <location>
        <begin position="908"/>
        <end position="931"/>
    </location>
</feature>
<dbReference type="GO" id="GO:0006979">
    <property type="term" value="P:response to oxidative stress"/>
    <property type="evidence" value="ECO:0007669"/>
    <property type="project" value="InterPro"/>
</dbReference>
<dbReference type="GeneID" id="120022964"/>
<feature type="region of interest" description="Disordered" evidence="18">
    <location>
        <begin position="798"/>
        <end position="834"/>
    </location>
</feature>
<dbReference type="FunFam" id="1.10.640.10:FF:000001">
    <property type="entry name" value="Peroxidasin homolog"/>
    <property type="match status" value="1"/>
</dbReference>
<dbReference type="InterPro" id="IPR055108">
    <property type="entry name" value="Syntrophin_4th"/>
</dbReference>
<dbReference type="InterPro" id="IPR010255">
    <property type="entry name" value="Haem_peroxidase_sf"/>
</dbReference>
<keyword evidence="6" id="KW-0812">Transmembrane</keyword>
<dbReference type="Proteomes" id="UP000808372">
    <property type="component" value="Chromosome 28"/>
</dbReference>
<feature type="domain" description="Syntrophin C-terminal PH" evidence="19">
    <location>
        <begin position="2"/>
        <end position="66"/>
    </location>
</feature>
<feature type="compositionally biased region" description="Basic and acidic residues" evidence="18">
    <location>
        <begin position="981"/>
        <end position="995"/>
    </location>
</feature>
<dbReference type="SUPFAM" id="SSF48113">
    <property type="entry name" value="Heme-dependent peroxidases"/>
    <property type="match status" value="1"/>
</dbReference>
<keyword evidence="4 17" id="KW-0349">Heme</keyword>
<dbReference type="GO" id="GO:0005615">
    <property type="term" value="C:extracellular space"/>
    <property type="evidence" value="ECO:0007669"/>
    <property type="project" value="TreeGrafter"/>
</dbReference>
<keyword evidence="8" id="KW-0732">Signal</keyword>
<proteinExistence type="inferred from homology"/>
<dbReference type="PANTHER" id="PTHR11475:SF60">
    <property type="entry name" value="THYROID PEROXIDASE"/>
    <property type="match status" value="1"/>
</dbReference>
<dbReference type="GO" id="GO:0016020">
    <property type="term" value="C:membrane"/>
    <property type="evidence" value="ECO:0007669"/>
    <property type="project" value="UniProtKB-SubCell"/>
</dbReference>
<feature type="region of interest" description="Disordered" evidence="18">
    <location>
        <begin position="1017"/>
        <end position="1092"/>
    </location>
</feature>
<evidence type="ECO:0000256" key="11">
    <source>
        <dbReference type="ARBA" id="ARBA00023002"/>
    </source>
</evidence>
<dbReference type="GO" id="GO:0046872">
    <property type="term" value="F:metal ion binding"/>
    <property type="evidence" value="ECO:0007669"/>
    <property type="project" value="UniProtKB-KW"/>
</dbReference>
<accession>A0A8U0PBM0</accession>
<comment type="subcellular location">
    <subcellularLocation>
        <location evidence="2">Membrane</location>
        <topology evidence="2">Single-pass type I membrane protein</topology>
    </subcellularLocation>
</comment>
<evidence type="ECO:0000259" key="19">
    <source>
        <dbReference type="Pfam" id="PF23012"/>
    </source>
</evidence>
<dbReference type="KEGG" id="snh:120022964"/>
<name>A0A8U0PBM0_SALNM</name>
<evidence type="ECO:0000256" key="3">
    <source>
        <dbReference type="ARBA" id="ARBA00022536"/>
    </source>
</evidence>
<evidence type="ECO:0000256" key="17">
    <source>
        <dbReference type="PIRSR" id="PIRSR619791-2"/>
    </source>
</evidence>
<feature type="region of interest" description="Disordered" evidence="18">
    <location>
        <begin position="680"/>
        <end position="705"/>
    </location>
</feature>
<evidence type="ECO:0000256" key="8">
    <source>
        <dbReference type="ARBA" id="ARBA00022729"/>
    </source>
</evidence>
<comment type="cofactor">
    <cofactor evidence="1">
        <name>heme b</name>
        <dbReference type="ChEBI" id="CHEBI:60344"/>
    </cofactor>
</comment>
<dbReference type="InterPro" id="IPR019791">
    <property type="entry name" value="Haem_peroxidase_animal"/>
</dbReference>
<evidence type="ECO:0000256" key="4">
    <source>
        <dbReference type="ARBA" id="ARBA00022617"/>
    </source>
</evidence>